<dbReference type="Gene3D" id="3.30.429.10">
    <property type="entry name" value="Macrophage Migration Inhibitory Factor"/>
    <property type="match status" value="1"/>
</dbReference>
<proteinExistence type="inferred from homology"/>
<comment type="catalytic activity">
    <reaction evidence="7">
        <text>L-dopachrome = 5,6-dihydroxyindole-2-carboxylate</text>
        <dbReference type="Rhea" id="RHEA:13041"/>
        <dbReference type="ChEBI" id="CHEBI:16875"/>
        <dbReference type="ChEBI" id="CHEBI:57509"/>
        <dbReference type="EC" id="5.3.3.12"/>
    </reaction>
</comment>
<comment type="catalytic activity">
    <reaction evidence="6">
        <text>3-phenylpyruvate = enol-phenylpyruvate</text>
        <dbReference type="Rhea" id="RHEA:17097"/>
        <dbReference type="ChEBI" id="CHEBI:16815"/>
        <dbReference type="ChEBI" id="CHEBI:18005"/>
        <dbReference type="EC" id="5.3.2.1"/>
    </reaction>
</comment>
<dbReference type="EMBL" id="MU802126">
    <property type="protein sequence ID" value="KAJ3981222.1"/>
    <property type="molecule type" value="Genomic_DNA"/>
</dbReference>
<evidence type="ECO:0000256" key="9">
    <source>
        <dbReference type="ARBA" id="ARBA00039086"/>
    </source>
</evidence>
<dbReference type="InterPro" id="IPR001398">
    <property type="entry name" value="Macrophage_inhib_fac"/>
</dbReference>
<evidence type="ECO:0000256" key="8">
    <source>
        <dbReference type="ARBA" id="ARBA00038932"/>
    </source>
</evidence>
<comment type="subcellular location">
    <subcellularLocation>
        <location evidence="1">Secreted</location>
    </subcellularLocation>
</comment>
<dbReference type="Proteomes" id="UP001163850">
    <property type="component" value="Unassembled WGS sequence"/>
</dbReference>
<dbReference type="SUPFAM" id="SSF55331">
    <property type="entry name" value="Tautomerase/MIF"/>
    <property type="match status" value="1"/>
</dbReference>
<evidence type="ECO:0000313" key="14">
    <source>
        <dbReference type="Proteomes" id="UP001163850"/>
    </source>
</evidence>
<keyword evidence="5" id="KW-0413">Isomerase</keyword>
<evidence type="ECO:0000256" key="7">
    <source>
        <dbReference type="ARBA" id="ARBA00036823"/>
    </source>
</evidence>
<evidence type="ECO:0000256" key="12">
    <source>
        <dbReference type="ARBA" id="ARBA00042730"/>
    </source>
</evidence>
<dbReference type="AlphaFoldDB" id="A0AA38URC2"/>
<keyword evidence="3" id="KW-0202">Cytokine</keyword>
<sequence>MVMAITEIKLSFRSSTMPTLDLKTNVSLPDVNKYMLELSKTAAETLGKPEKYINITVSSQPMTFQGTLDPAFQCTVISLGNLDPDSCARYSKTLFEHFERTLGVKDDRGYITFVDPGRSNLGYKGTTFQFLQSS</sequence>
<reference evidence="13" key="1">
    <citation type="submission" date="2022-08" db="EMBL/GenBank/DDBJ databases">
        <authorList>
            <consortium name="DOE Joint Genome Institute"/>
            <person name="Min B."/>
            <person name="Riley R."/>
            <person name="Sierra-Patev S."/>
            <person name="Naranjo-Ortiz M."/>
            <person name="Looney B."/>
            <person name="Konkel Z."/>
            <person name="Slot J.C."/>
            <person name="Sakamoto Y."/>
            <person name="Steenwyk J.L."/>
            <person name="Rokas A."/>
            <person name="Carro J."/>
            <person name="Camarero S."/>
            <person name="Ferreira P."/>
            <person name="Molpeceres G."/>
            <person name="Ruiz-Duenas F.J."/>
            <person name="Serrano A."/>
            <person name="Henrissat B."/>
            <person name="Drula E."/>
            <person name="Hughes K.W."/>
            <person name="Mata J.L."/>
            <person name="Ishikawa N.K."/>
            <person name="Vargas-Isla R."/>
            <person name="Ushijima S."/>
            <person name="Smith C.A."/>
            <person name="Ahrendt S."/>
            <person name="Andreopoulos W."/>
            <person name="He G."/>
            <person name="Labutti K."/>
            <person name="Lipzen A."/>
            <person name="Ng V."/>
            <person name="Sandor L."/>
            <person name="Barry K."/>
            <person name="Martinez A.T."/>
            <person name="Xiao Y."/>
            <person name="Gibbons J.G."/>
            <person name="Terashima K."/>
            <person name="Hibbett D.S."/>
            <person name="Grigoriev I.V."/>
        </authorList>
    </citation>
    <scope>NUCLEOTIDE SEQUENCE</scope>
    <source>
        <strain evidence="13">TFB7829</strain>
    </source>
</reference>
<dbReference type="Pfam" id="PF01187">
    <property type="entry name" value="MIF"/>
    <property type="match status" value="1"/>
</dbReference>
<evidence type="ECO:0000256" key="2">
    <source>
        <dbReference type="ARBA" id="ARBA00005851"/>
    </source>
</evidence>
<dbReference type="GO" id="GO:0050178">
    <property type="term" value="F:phenylpyruvate tautomerase activity"/>
    <property type="evidence" value="ECO:0007669"/>
    <property type="project" value="UniProtKB-EC"/>
</dbReference>
<comment type="similarity">
    <text evidence="2">Belongs to the MIF family.</text>
</comment>
<comment type="caution">
    <text evidence="13">The sequence shown here is derived from an EMBL/GenBank/DDBJ whole genome shotgun (WGS) entry which is preliminary data.</text>
</comment>
<organism evidence="13 14">
    <name type="scientific">Lentinula detonsa</name>
    <dbReference type="NCBI Taxonomy" id="2804962"/>
    <lineage>
        <taxon>Eukaryota</taxon>
        <taxon>Fungi</taxon>
        <taxon>Dikarya</taxon>
        <taxon>Basidiomycota</taxon>
        <taxon>Agaricomycotina</taxon>
        <taxon>Agaricomycetes</taxon>
        <taxon>Agaricomycetidae</taxon>
        <taxon>Agaricales</taxon>
        <taxon>Marasmiineae</taxon>
        <taxon>Omphalotaceae</taxon>
        <taxon>Lentinula</taxon>
    </lineage>
</organism>
<dbReference type="EC" id="5.3.3.12" evidence="8"/>
<dbReference type="EC" id="5.3.2.1" evidence="9"/>
<evidence type="ECO:0000256" key="4">
    <source>
        <dbReference type="ARBA" id="ARBA00022525"/>
    </source>
</evidence>
<evidence type="ECO:0000256" key="1">
    <source>
        <dbReference type="ARBA" id="ARBA00004613"/>
    </source>
</evidence>
<evidence type="ECO:0000313" key="13">
    <source>
        <dbReference type="EMBL" id="KAJ3981222.1"/>
    </source>
</evidence>
<dbReference type="GO" id="GO:0005615">
    <property type="term" value="C:extracellular space"/>
    <property type="evidence" value="ECO:0007669"/>
    <property type="project" value="UniProtKB-KW"/>
</dbReference>
<name>A0AA38URC2_9AGAR</name>
<dbReference type="PANTHER" id="PTHR11954">
    <property type="entry name" value="D-DOPACHROME DECARBOXYLASE"/>
    <property type="match status" value="1"/>
</dbReference>
<evidence type="ECO:0000256" key="11">
    <source>
        <dbReference type="ARBA" id="ARBA00041912"/>
    </source>
</evidence>
<keyword evidence="4" id="KW-0964">Secreted</keyword>
<dbReference type="InterPro" id="IPR014347">
    <property type="entry name" value="Tautomerase/MIF_sf"/>
</dbReference>
<evidence type="ECO:0000256" key="6">
    <source>
        <dbReference type="ARBA" id="ARBA00036735"/>
    </source>
</evidence>
<evidence type="ECO:0000256" key="5">
    <source>
        <dbReference type="ARBA" id="ARBA00023235"/>
    </source>
</evidence>
<gene>
    <name evidence="13" type="ORF">F5890DRAFT_570351</name>
</gene>
<evidence type="ECO:0000256" key="3">
    <source>
        <dbReference type="ARBA" id="ARBA00022514"/>
    </source>
</evidence>
<dbReference type="GO" id="GO:0004167">
    <property type="term" value="F:dopachrome isomerase activity"/>
    <property type="evidence" value="ECO:0007669"/>
    <property type="project" value="UniProtKB-EC"/>
</dbReference>
<evidence type="ECO:0000256" key="10">
    <source>
        <dbReference type="ARBA" id="ARBA00041631"/>
    </source>
</evidence>
<dbReference type="PANTHER" id="PTHR11954:SF6">
    <property type="entry name" value="MACROPHAGE MIGRATION INHIBITORY FACTOR"/>
    <property type="match status" value="1"/>
</dbReference>
<protein>
    <recommendedName>
        <fullName evidence="12">L-dopachrome isomerase</fullName>
        <ecNumber evidence="9">5.3.2.1</ecNumber>
        <ecNumber evidence="8">5.3.3.12</ecNumber>
    </recommendedName>
    <alternativeName>
        <fullName evidence="10">L-dopachrome tautomerase</fullName>
    </alternativeName>
    <alternativeName>
        <fullName evidence="11">Phenylpyruvate tautomerase</fullName>
    </alternativeName>
</protein>
<accession>A0AA38URC2</accession>